<dbReference type="PANTHER" id="PTHR23404">
    <property type="entry name" value="MOLYBDOPTERIN SYNTHASE RELATED"/>
    <property type="match status" value="1"/>
</dbReference>
<dbReference type="Pfam" id="PF02391">
    <property type="entry name" value="MoaE"/>
    <property type="match status" value="1"/>
</dbReference>
<dbReference type="CDD" id="cd00756">
    <property type="entry name" value="MoaE"/>
    <property type="match status" value="1"/>
</dbReference>
<evidence type="ECO:0000313" key="2">
    <source>
        <dbReference type="EMBL" id="HEO41908.1"/>
    </source>
</evidence>
<dbReference type="InterPro" id="IPR003749">
    <property type="entry name" value="ThiS/MoaD-like"/>
</dbReference>
<dbReference type="Gene3D" id="3.10.20.30">
    <property type="match status" value="1"/>
</dbReference>
<dbReference type="InterPro" id="IPR003448">
    <property type="entry name" value="Mopterin_biosynth_MoaE"/>
</dbReference>
<dbReference type="InterPro" id="IPR016155">
    <property type="entry name" value="Mopterin_synth/thiamin_S_b"/>
</dbReference>
<dbReference type="GO" id="GO:0006777">
    <property type="term" value="P:Mo-molybdopterin cofactor biosynthetic process"/>
    <property type="evidence" value="ECO:0007669"/>
    <property type="project" value="InterPro"/>
</dbReference>
<accession>A0A7C2G551</accession>
<gene>
    <name evidence="2" type="ORF">ENP09_03310</name>
    <name evidence="1" type="ORF">ENP73_02760</name>
</gene>
<dbReference type="CDD" id="cd00754">
    <property type="entry name" value="Ubl_MoaD"/>
    <property type="match status" value="1"/>
</dbReference>
<dbReference type="SUPFAM" id="SSF54285">
    <property type="entry name" value="MoaD/ThiS"/>
    <property type="match status" value="1"/>
</dbReference>
<dbReference type="Gene3D" id="3.90.1170.40">
    <property type="entry name" value="Molybdopterin biosynthesis MoaE subunit"/>
    <property type="match status" value="1"/>
</dbReference>
<sequence>MRVEVRLFALYREQAGRDRLALELPEGATVGAAKAALEALFPGLRLAGGLAAVNQDLADPDTPLREGDELAFLPPLSGGEASLDSFGLTRDPLDLKALLAWATAPEYGAVVSFLGTTRSPNRGEEVAFLEYEAYPEMALKAMAGILEEMRARWPLGRIALWHRLGRVDPGEASIAIVVSARHRKEAFAACQYAIDRVKQVLPVWKKEHRKDGSFWVEGFAPEEKRL</sequence>
<dbReference type="InterPro" id="IPR012675">
    <property type="entry name" value="Beta-grasp_dom_sf"/>
</dbReference>
<protein>
    <submittedName>
        <fullName evidence="1">Molybdenum cofactor biosynthesis protein D/E</fullName>
    </submittedName>
</protein>
<dbReference type="SUPFAM" id="SSF54690">
    <property type="entry name" value="Molybdopterin synthase subunit MoaE"/>
    <property type="match status" value="1"/>
</dbReference>
<evidence type="ECO:0000313" key="1">
    <source>
        <dbReference type="EMBL" id="HEH81928.1"/>
    </source>
</evidence>
<comment type="caution">
    <text evidence="1">The sequence shown here is derived from an EMBL/GenBank/DDBJ whole genome shotgun (WGS) entry which is preliminary data.</text>
</comment>
<proteinExistence type="predicted"/>
<name>A0A7C2G551_9DEIN</name>
<dbReference type="EMBL" id="DSKL01000118">
    <property type="protein sequence ID" value="HEH81928.1"/>
    <property type="molecule type" value="Genomic_DNA"/>
</dbReference>
<reference evidence="1" key="1">
    <citation type="journal article" date="2020" name="mSystems">
        <title>Genome- and Community-Level Interaction Insights into Carbon Utilization and Element Cycling Functions of Hydrothermarchaeota in Hydrothermal Sediment.</title>
        <authorList>
            <person name="Zhou Z."/>
            <person name="Liu Y."/>
            <person name="Xu W."/>
            <person name="Pan J."/>
            <person name="Luo Z.H."/>
            <person name="Li M."/>
        </authorList>
    </citation>
    <scope>NUCLEOTIDE SEQUENCE [LARGE SCALE GENOMIC DNA]</scope>
    <source>
        <strain evidence="2">SpSt-189</strain>
        <strain evidence="1">SpSt-246</strain>
    </source>
</reference>
<dbReference type="InterPro" id="IPR036563">
    <property type="entry name" value="MoaE_sf"/>
</dbReference>
<organism evidence="1">
    <name type="scientific">Thermus islandicus</name>
    <dbReference type="NCBI Taxonomy" id="540988"/>
    <lineage>
        <taxon>Bacteria</taxon>
        <taxon>Thermotogati</taxon>
        <taxon>Deinococcota</taxon>
        <taxon>Deinococci</taxon>
        <taxon>Thermales</taxon>
        <taxon>Thermaceae</taxon>
        <taxon>Thermus</taxon>
    </lineage>
</organism>
<dbReference type="Pfam" id="PF02597">
    <property type="entry name" value="ThiS"/>
    <property type="match status" value="1"/>
</dbReference>
<dbReference type="EMBL" id="DSHZ01000170">
    <property type="protein sequence ID" value="HEO41908.1"/>
    <property type="molecule type" value="Genomic_DNA"/>
</dbReference>
<dbReference type="AlphaFoldDB" id="A0A7C2G551"/>